<dbReference type="GeneTree" id="ENSGT01050000245854"/>
<dbReference type="GO" id="GO:0002376">
    <property type="term" value="P:immune system process"/>
    <property type="evidence" value="ECO:0007669"/>
    <property type="project" value="UniProtKB-KW"/>
</dbReference>
<dbReference type="SMART" id="SM00409">
    <property type="entry name" value="IG"/>
    <property type="match status" value="1"/>
</dbReference>
<dbReference type="Ensembl" id="ENSOMET00000029117.1">
    <property type="protein sequence ID" value="ENSOMEP00000034785.1"/>
    <property type="gene ID" value="ENSOMEG00000021590.1"/>
</dbReference>
<dbReference type="Pfam" id="PF07686">
    <property type="entry name" value="V-set"/>
    <property type="match status" value="1"/>
</dbReference>
<name>A0A3B3DZL6_ORYME</name>
<keyword evidence="2" id="KW-0391">Immunity</keyword>
<accession>A0A3B3DZL6</accession>
<reference evidence="5" key="1">
    <citation type="submission" date="2025-08" db="UniProtKB">
        <authorList>
            <consortium name="Ensembl"/>
        </authorList>
    </citation>
    <scope>IDENTIFICATION</scope>
</reference>
<evidence type="ECO:0000313" key="5">
    <source>
        <dbReference type="Ensembl" id="ENSOMEP00000034785.1"/>
    </source>
</evidence>
<sequence>KLPSCLCCNSASIMFLLLLLTCAMCLVTPADMNRLPGGSANISCSHSIPSYDRILWYKQQGAAMQLLGYMNVMFGNLEPGVNVTISGSAQQGQTCTLSIRDLSLSSSAVYFCAASYHSATSSQTSVQKPLWLTPPPTQRTPNIRRAEVQMQTAEAG</sequence>
<reference evidence="5" key="2">
    <citation type="submission" date="2025-09" db="UniProtKB">
        <authorList>
            <consortium name="Ensembl"/>
        </authorList>
    </citation>
    <scope>IDENTIFICATION</scope>
</reference>
<dbReference type="Proteomes" id="UP000261560">
    <property type="component" value="Unplaced"/>
</dbReference>
<dbReference type="InterPro" id="IPR007110">
    <property type="entry name" value="Ig-like_dom"/>
</dbReference>
<keyword evidence="1 3" id="KW-0732">Signal</keyword>
<evidence type="ECO:0000256" key="3">
    <source>
        <dbReference type="SAM" id="SignalP"/>
    </source>
</evidence>
<dbReference type="GO" id="GO:0007166">
    <property type="term" value="P:cell surface receptor signaling pathway"/>
    <property type="evidence" value="ECO:0007669"/>
    <property type="project" value="TreeGrafter"/>
</dbReference>
<protein>
    <recommendedName>
        <fullName evidence="4">Ig-like domain-containing protein</fullName>
    </recommendedName>
</protein>
<dbReference type="CDD" id="cd00099">
    <property type="entry name" value="IgV"/>
    <property type="match status" value="1"/>
</dbReference>
<dbReference type="InterPro" id="IPR036179">
    <property type="entry name" value="Ig-like_dom_sf"/>
</dbReference>
<feature type="chain" id="PRO_5017486479" description="Ig-like domain-containing protein" evidence="3">
    <location>
        <begin position="26"/>
        <end position="156"/>
    </location>
</feature>
<feature type="domain" description="Ig-like" evidence="4">
    <location>
        <begin position="37"/>
        <end position="127"/>
    </location>
</feature>
<dbReference type="PANTHER" id="PTHR23268:SF102">
    <property type="entry name" value="IMMUNOGLOBULIN V-SET DOMAIN-CONTAINING PROTEIN"/>
    <property type="match status" value="1"/>
</dbReference>
<dbReference type="InterPro" id="IPR003599">
    <property type="entry name" value="Ig_sub"/>
</dbReference>
<dbReference type="PaxDb" id="30732-ENSOMEP00000034785"/>
<dbReference type="SUPFAM" id="SSF48726">
    <property type="entry name" value="Immunoglobulin"/>
    <property type="match status" value="1"/>
</dbReference>
<dbReference type="InterPro" id="IPR013783">
    <property type="entry name" value="Ig-like_fold"/>
</dbReference>
<evidence type="ECO:0000259" key="4">
    <source>
        <dbReference type="PROSITE" id="PS50835"/>
    </source>
</evidence>
<dbReference type="InterPro" id="IPR050413">
    <property type="entry name" value="TCR_beta_variable"/>
</dbReference>
<evidence type="ECO:0000256" key="2">
    <source>
        <dbReference type="ARBA" id="ARBA00022859"/>
    </source>
</evidence>
<dbReference type="PANTHER" id="PTHR23268">
    <property type="entry name" value="T-CELL RECEPTOR BETA CHAIN"/>
    <property type="match status" value="1"/>
</dbReference>
<dbReference type="InterPro" id="IPR013106">
    <property type="entry name" value="Ig_V-set"/>
</dbReference>
<evidence type="ECO:0000256" key="1">
    <source>
        <dbReference type="ARBA" id="ARBA00022729"/>
    </source>
</evidence>
<organism evidence="5 6">
    <name type="scientific">Oryzias melastigma</name>
    <name type="common">Marine medaka</name>
    <dbReference type="NCBI Taxonomy" id="30732"/>
    <lineage>
        <taxon>Eukaryota</taxon>
        <taxon>Metazoa</taxon>
        <taxon>Chordata</taxon>
        <taxon>Craniata</taxon>
        <taxon>Vertebrata</taxon>
        <taxon>Euteleostomi</taxon>
        <taxon>Actinopterygii</taxon>
        <taxon>Neopterygii</taxon>
        <taxon>Teleostei</taxon>
        <taxon>Neoteleostei</taxon>
        <taxon>Acanthomorphata</taxon>
        <taxon>Ovalentaria</taxon>
        <taxon>Atherinomorphae</taxon>
        <taxon>Beloniformes</taxon>
        <taxon>Adrianichthyidae</taxon>
        <taxon>Oryziinae</taxon>
        <taxon>Oryzias</taxon>
    </lineage>
</organism>
<keyword evidence="6" id="KW-1185">Reference proteome</keyword>
<feature type="signal peptide" evidence="3">
    <location>
        <begin position="1"/>
        <end position="25"/>
    </location>
</feature>
<proteinExistence type="predicted"/>
<dbReference type="PROSITE" id="PS50835">
    <property type="entry name" value="IG_LIKE"/>
    <property type="match status" value="1"/>
</dbReference>
<dbReference type="AlphaFoldDB" id="A0A3B3DZL6"/>
<dbReference type="GO" id="GO:0005886">
    <property type="term" value="C:plasma membrane"/>
    <property type="evidence" value="ECO:0007669"/>
    <property type="project" value="TreeGrafter"/>
</dbReference>
<evidence type="ECO:0000313" key="6">
    <source>
        <dbReference type="Proteomes" id="UP000261560"/>
    </source>
</evidence>
<dbReference type="Gene3D" id="2.60.40.10">
    <property type="entry name" value="Immunoglobulins"/>
    <property type="match status" value="1"/>
</dbReference>